<sequence length="116" mass="12685">MSYTTIIGIIAVIILFSLAIKKGFKERALLDNGVSTTAEVLSVKQLASVGNGGYKISMKLKYKTQTGDDFLIDYKNGYSAVTLPYLKKGSFIPIKYDRKDPGKIVVDLPSLMEGSN</sequence>
<dbReference type="EMBL" id="CP054212">
    <property type="protein sequence ID" value="QKJ85802.1"/>
    <property type="molecule type" value="Genomic_DNA"/>
</dbReference>
<dbReference type="RefSeq" id="WP_173632861.1">
    <property type="nucleotide sequence ID" value="NZ_CP054212.1"/>
</dbReference>
<proteinExistence type="predicted"/>
<accession>A0A6M8UG85</accession>
<protein>
    <recommendedName>
        <fullName evidence="4">DUF3592 domain-containing protein</fullName>
    </recommendedName>
</protein>
<keyword evidence="3" id="KW-1185">Reference proteome</keyword>
<evidence type="ECO:0008006" key="4">
    <source>
        <dbReference type="Google" id="ProtNLM"/>
    </source>
</evidence>
<dbReference type="Proteomes" id="UP000505325">
    <property type="component" value="Chromosome"/>
</dbReference>
<keyword evidence="1" id="KW-0812">Transmembrane</keyword>
<organism evidence="2 3">
    <name type="scientific">Paramixta manurensis</name>
    <dbReference type="NCBI Taxonomy" id="2740817"/>
    <lineage>
        <taxon>Bacteria</taxon>
        <taxon>Pseudomonadati</taxon>
        <taxon>Pseudomonadota</taxon>
        <taxon>Gammaproteobacteria</taxon>
        <taxon>Enterobacterales</taxon>
        <taxon>Erwiniaceae</taxon>
        <taxon>Paramixta</taxon>
    </lineage>
</organism>
<evidence type="ECO:0000313" key="2">
    <source>
        <dbReference type="EMBL" id="QKJ85802.1"/>
    </source>
</evidence>
<dbReference type="AlphaFoldDB" id="A0A6M8UG85"/>
<name>A0A6M8UG85_9GAMM</name>
<keyword evidence="1" id="KW-0472">Membrane</keyword>
<evidence type="ECO:0000313" key="3">
    <source>
        <dbReference type="Proteomes" id="UP000505325"/>
    </source>
</evidence>
<gene>
    <name evidence="2" type="ORF">PMPD1_0830</name>
</gene>
<keyword evidence="1" id="KW-1133">Transmembrane helix</keyword>
<dbReference type="KEGG" id="pmak:PMPD1_0830"/>
<evidence type="ECO:0000256" key="1">
    <source>
        <dbReference type="SAM" id="Phobius"/>
    </source>
</evidence>
<feature type="transmembrane region" description="Helical" evidence="1">
    <location>
        <begin position="6"/>
        <end position="24"/>
    </location>
</feature>
<reference evidence="2 3" key="1">
    <citation type="submission" date="2020-06" db="EMBL/GenBank/DDBJ databases">
        <title>Genome sequence of Paramixta manurensis strain PD-1.</title>
        <authorList>
            <person name="Lee C.W."/>
            <person name="Kim J."/>
        </authorList>
    </citation>
    <scope>NUCLEOTIDE SEQUENCE [LARGE SCALE GENOMIC DNA]</scope>
    <source>
        <strain evidence="2 3">PD-1</strain>
    </source>
</reference>